<proteinExistence type="predicted"/>
<evidence type="ECO:0000256" key="1">
    <source>
        <dbReference type="SAM" id="MobiDB-lite"/>
    </source>
</evidence>
<gene>
    <name evidence="2" type="ORF">CLAFUR5_08175</name>
</gene>
<reference evidence="2" key="1">
    <citation type="submission" date="2021-12" db="EMBL/GenBank/DDBJ databases">
        <authorList>
            <person name="Zaccaron A."/>
            <person name="Stergiopoulos I."/>
        </authorList>
    </citation>
    <scope>NUCLEOTIDE SEQUENCE</scope>
    <source>
        <strain evidence="2">Race5_Kim</strain>
    </source>
</reference>
<feature type="region of interest" description="Disordered" evidence="1">
    <location>
        <begin position="1"/>
        <end position="42"/>
    </location>
</feature>
<accession>A0A9Q8LDC3</accession>
<sequence>MAKGKVSKPSTARKGKGRQTRDATSRRLVEPRQRDYSNSSYGFRGSQWHRRRAFFQARPEQDTPARIFQRFEAILDQIEQARQTDRDAFVASQAAVTTRLAQLEQDAHARTAQQLDAINANQTAIMARLKPD</sequence>
<dbReference type="Proteomes" id="UP000756132">
    <property type="component" value="Chromosome 3"/>
</dbReference>
<dbReference type="EMBL" id="CP090165">
    <property type="protein sequence ID" value="UJO15333.1"/>
    <property type="molecule type" value="Genomic_DNA"/>
</dbReference>
<evidence type="ECO:0000313" key="3">
    <source>
        <dbReference type="Proteomes" id="UP000756132"/>
    </source>
</evidence>
<keyword evidence="3" id="KW-1185">Reference proteome</keyword>
<name>A0A9Q8LDC3_PASFU</name>
<dbReference type="RefSeq" id="XP_047759699.1">
    <property type="nucleotide sequence ID" value="XM_047907323.1"/>
</dbReference>
<dbReference type="AlphaFoldDB" id="A0A9Q8LDC3"/>
<dbReference type="KEGG" id="ffu:CLAFUR5_08175"/>
<feature type="compositionally biased region" description="Basic and acidic residues" evidence="1">
    <location>
        <begin position="19"/>
        <end position="35"/>
    </location>
</feature>
<evidence type="ECO:0000313" key="2">
    <source>
        <dbReference type="EMBL" id="UJO15333.1"/>
    </source>
</evidence>
<protein>
    <submittedName>
        <fullName evidence="2">Uncharacterized protein</fullName>
    </submittedName>
</protein>
<organism evidence="2 3">
    <name type="scientific">Passalora fulva</name>
    <name type="common">Tomato leaf mold</name>
    <name type="synonym">Cladosporium fulvum</name>
    <dbReference type="NCBI Taxonomy" id="5499"/>
    <lineage>
        <taxon>Eukaryota</taxon>
        <taxon>Fungi</taxon>
        <taxon>Dikarya</taxon>
        <taxon>Ascomycota</taxon>
        <taxon>Pezizomycotina</taxon>
        <taxon>Dothideomycetes</taxon>
        <taxon>Dothideomycetidae</taxon>
        <taxon>Mycosphaerellales</taxon>
        <taxon>Mycosphaerellaceae</taxon>
        <taxon>Fulvia</taxon>
    </lineage>
</organism>
<dbReference type="GeneID" id="71988053"/>
<reference evidence="2" key="2">
    <citation type="journal article" date="2022" name="Microb. Genom.">
        <title>A chromosome-scale genome assembly of the tomato pathogen Cladosporium fulvum reveals a compartmentalized genome architecture and the presence of a dispensable chromosome.</title>
        <authorList>
            <person name="Zaccaron A.Z."/>
            <person name="Chen L.H."/>
            <person name="Samaras A."/>
            <person name="Stergiopoulos I."/>
        </authorList>
    </citation>
    <scope>NUCLEOTIDE SEQUENCE</scope>
    <source>
        <strain evidence="2">Race5_Kim</strain>
    </source>
</reference>